<keyword evidence="10" id="KW-1185">Reference proteome</keyword>
<dbReference type="InterPro" id="IPR008168">
    <property type="entry name" value="Cyt_C_IC"/>
</dbReference>
<feature type="chain" id="PRO_5046842266" evidence="7">
    <location>
        <begin position="23"/>
        <end position="102"/>
    </location>
</feature>
<keyword evidence="4" id="KW-0249">Electron transport</keyword>
<dbReference type="PANTHER" id="PTHR35008">
    <property type="entry name" value="BLL4482 PROTEIN-RELATED"/>
    <property type="match status" value="1"/>
</dbReference>
<keyword evidence="5 6" id="KW-0408">Iron</keyword>
<feature type="domain" description="Cytochrome c" evidence="8">
    <location>
        <begin position="23"/>
        <end position="101"/>
    </location>
</feature>
<dbReference type="SUPFAM" id="SSF46626">
    <property type="entry name" value="Cytochrome c"/>
    <property type="match status" value="1"/>
</dbReference>
<accession>A0ABZ1ARH2</accession>
<keyword evidence="2 6" id="KW-0349">Heme</keyword>
<dbReference type="InterPro" id="IPR036909">
    <property type="entry name" value="Cyt_c-like_dom_sf"/>
</dbReference>
<proteinExistence type="predicted"/>
<evidence type="ECO:0000256" key="1">
    <source>
        <dbReference type="ARBA" id="ARBA00022448"/>
    </source>
</evidence>
<dbReference type="Pfam" id="PF13442">
    <property type="entry name" value="Cytochrome_CBB3"/>
    <property type="match status" value="1"/>
</dbReference>
<evidence type="ECO:0000256" key="6">
    <source>
        <dbReference type="PROSITE-ProRule" id="PRU00433"/>
    </source>
</evidence>
<evidence type="ECO:0000313" key="10">
    <source>
        <dbReference type="Proteomes" id="UP001626593"/>
    </source>
</evidence>
<evidence type="ECO:0000256" key="2">
    <source>
        <dbReference type="ARBA" id="ARBA00022617"/>
    </source>
</evidence>
<keyword evidence="1" id="KW-0813">Transport</keyword>
<feature type="signal peptide" evidence="7">
    <location>
        <begin position="1"/>
        <end position="22"/>
    </location>
</feature>
<evidence type="ECO:0000256" key="3">
    <source>
        <dbReference type="ARBA" id="ARBA00022723"/>
    </source>
</evidence>
<evidence type="ECO:0000256" key="4">
    <source>
        <dbReference type="ARBA" id="ARBA00022982"/>
    </source>
</evidence>
<dbReference type="EMBL" id="CP141259">
    <property type="protein sequence ID" value="WRL46723.1"/>
    <property type="molecule type" value="Genomic_DNA"/>
</dbReference>
<sequence length="102" mass="11158">MIRSAVALVCAVFSVLTSPAQAANVMAGQQIYMQYCVGCHGVGGQAVLPNAPHFSRGERLMQPDTMLMMSIRTGKQSMPSFNGILRDQQILDVIAYLRTLQR</sequence>
<dbReference type="InterPro" id="IPR009056">
    <property type="entry name" value="Cyt_c-like_dom"/>
</dbReference>
<evidence type="ECO:0000313" key="9">
    <source>
        <dbReference type="EMBL" id="WRL46723.1"/>
    </source>
</evidence>
<keyword evidence="7" id="KW-0732">Signal</keyword>
<keyword evidence="3 6" id="KW-0479">Metal-binding</keyword>
<evidence type="ECO:0000259" key="8">
    <source>
        <dbReference type="PROSITE" id="PS51007"/>
    </source>
</evidence>
<dbReference type="Gene3D" id="1.10.760.10">
    <property type="entry name" value="Cytochrome c-like domain"/>
    <property type="match status" value="1"/>
</dbReference>
<evidence type="ECO:0000256" key="7">
    <source>
        <dbReference type="SAM" id="SignalP"/>
    </source>
</evidence>
<dbReference type="Proteomes" id="UP001626593">
    <property type="component" value="Chromosome"/>
</dbReference>
<protein>
    <submittedName>
        <fullName evidence="9">Cytochrome c</fullName>
    </submittedName>
</protein>
<dbReference type="RefSeq" id="WP_169130453.1">
    <property type="nucleotide sequence ID" value="NZ_CAWPLS010000259.1"/>
</dbReference>
<organism evidence="9 10">
    <name type="scientific">Aromatoleum evansii</name>
    <name type="common">Azoarcus evansii</name>
    <dbReference type="NCBI Taxonomy" id="59406"/>
    <lineage>
        <taxon>Bacteria</taxon>
        <taxon>Pseudomonadati</taxon>
        <taxon>Pseudomonadota</taxon>
        <taxon>Betaproteobacteria</taxon>
        <taxon>Rhodocyclales</taxon>
        <taxon>Rhodocyclaceae</taxon>
        <taxon>Aromatoleum</taxon>
    </lineage>
</organism>
<evidence type="ECO:0000256" key="5">
    <source>
        <dbReference type="ARBA" id="ARBA00023004"/>
    </source>
</evidence>
<reference evidence="9 10" key="1">
    <citation type="submission" date="2023-12" db="EMBL/GenBank/DDBJ databases">
        <title>A. evansii MAY27, complete genome.</title>
        <authorList>
            <person name="Wang Y."/>
        </authorList>
    </citation>
    <scope>NUCLEOTIDE SEQUENCE [LARGE SCALE GENOMIC DNA]</scope>
    <source>
        <strain evidence="9 10">MAY27</strain>
    </source>
</reference>
<dbReference type="PRINTS" id="PR00605">
    <property type="entry name" value="CYTCHROMECIC"/>
</dbReference>
<dbReference type="PROSITE" id="PS51007">
    <property type="entry name" value="CYTC"/>
    <property type="match status" value="1"/>
</dbReference>
<gene>
    <name evidence="9" type="ORF">U5817_01375</name>
</gene>
<name>A0ABZ1ARH2_AROEV</name>
<dbReference type="PANTHER" id="PTHR35008:SF4">
    <property type="entry name" value="BLL4482 PROTEIN"/>
    <property type="match status" value="1"/>
</dbReference>
<dbReference type="InterPro" id="IPR051459">
    <property type="entry name" value="Cytochrome_c-type_DH"/>
</dbReference>